<feature type="compositionally biased region" description="Polar residues" evidence="1">
    <location>
        <begin position="1"/>
        <end position="10"/>
    </location>
</feature>
<evidence type="ECO:0000313" key="2">
    <source>
        <dbReference type="EMBL" id="KAL2538620.1"/>
    </source>
</evidence>
<reference evidence="3" key="1">
    <citation type="submission" date="2024-07" db="EMBL/GenBank/DDBJ databases">
        <title>Two chromosome-level genome assemblies of Korean endemic species Abeliophyllum distichum and Forsythia ovata (Oleaceae).</title>
        <authorList>
            <person name="Jang H."/>
        </authorList>
    </citation>
    <scope>NUCLEOTIDE SEQUENCE [LARGE SCALE GENOMIC DNA]</scope>
</reference>
<protein>
    <submittedName>
        <fullName evidence="2">Uncharacterized protein</fullName>
    </submittedName>
</protein>
<name>A0ABD1VMN7_9LAMI</name>
<dbReference type="EMBL" id="JBFOLJ010000005">
    <property type="protein sequence ID" value="KAL2538620.1"/>
    <property type="molecule type" value="Genomic_DNA"/>
</dbReference>
<gene>
    <name evidence="2" type="ORF">Fot_20011</name>
</gene>
<evidence type="ECO:0000313" key="3">
    <source>
        <dbReference type="Proteomes" id="UP001604277"/>
    </source>
</evidence>
<comment type="caution">
    <text evidence="2">The sequence shown here is derived from an EMBL/GenBank/DDBJ whole genome shotgun (WGS) entry which is preliminary data.</text>
</comment>
<dbReference type="Proteomes" id="UP001604277">
    <property type="component" value="Unassembled WGS sequence"/>
</dbReference>
<evidence type="ECO:0000256" key="1">
    <source>
        <dbReference type="SAM" id="MobiDB-lite"/>
    </source>
</evidence>
<accession>A0ABD1VMN7</accession>
<dbReference type="AlphaFoldDB" id="A0ABD1VMN7"/>
<feature type="region of interest" description="Disordered" evidence="1">
    <location>
        <begin position="1"/>
        <end position="29"/>
    </location>
</feature>
<sequence>MAVTRSSSMKHFTAKQAPKMHHKDDEIHHQNRQNIRKDVGMMEANLQQNQRRNKHWYMNGGIDKTGRSRIEKLEVAAGKAEGVAANRGATAAQQHFITIQQQHFITIQQKYPTPNTCLDEESQTHSEVFRLFMVKNEDSGNEANGNSTDH</sequence>
<proteinExistence type="predicted"/>
<keyword evidence="3" id="KW-1185">Reference proteome</keyword>
<organism evidence="2 3">
    <name type="scientific">Forsythia ovata</name>
    <dbReference type="NCBI Taxonomy" id="205694"/>
    <lineage>
        <taxon>Eukaryota</taxon>
        <taxon>Viridiplantae</taxon>
        <taxon>Streptophyta</taxon>
        <taxon>Embryophyta</taxon>
        <taxon>Tracheophyta</taxon>
        <taxon>Spermatophyta</taxon>
        <taxon>Magnoliopsida</taxon>
        <taxon>eudicotyledons</taxon>
        <taxon>Gunneridae</taxon>
        <taxon>Pentapetalae</taxon>
        <taxon>asterids</taxon>
        <taxon>lamiids</taxon>
        <taxon>Lamiales</taxon>
        <taxon>Oleaceae</taxon>
        <taxon>Forsythieae</taxon>
        <taxon>Forsythia</taxon>
    </lineage>
</organism>